<evidence type="ECO:0000313" key="1">
    <source>
        <dbReference type="EMBL" id="KAK8143010.1"/>
    </source>
</evidence>
<sequence>MPLCKLPVGHFSSPLGLLHSKGQCTVILMLVVGHEPVAPNLFECMLPAIFEGAFLPTLSSGLKHASLVLLSPESKVSPPQTPVDAKFFQIRHLGAMAPVIAAHLPLAIICMEIPKTFAPVPVTASLIEFKPVGGAKGRQYTE</sequence>
<dbReference type="Proteomes" id="UP001397290">
    <property type="component" value="Unassembled WGS sequence"/>
</dbReference>
<organism evidence="1 2">
    <name type="scientific">Beauveria asiatica</name>
    <dbReference type="NCBI Taxonomy" id="1069075"/>
    <lineage>
        <taxon>Eukaryota</taxon>
        <taxon>Fungi</taxon>
        <taxon>Dikarya</taxon>
        <taxon>Ascomycota</taxon>
        <taxon>Pezizomycotina</taxon>
        <taxon>Sordariomycetes</taxon>
        <taxon>Hypocreomycetidae</taxon>
        <taxon>Hypocreales</taxon>
        <taxon>Cordycipitaceae</taxon>
        <taxon>Beauveria</taxon>
    </lineage>
</organism>
<name>A0AAW0RLU3_9HYPO</name>
<reference evidence="1 2" key="1">
    <citation type="submission" date="2020-02" db="EMBL/GenBank/DDBJ databases">
        <title>Comparative genomics of the hypocrealean fungal genus Beauvera.</title>
        <authorList>
            <person name="Showalter D.N."/>
            <person name="Bushley K.E."/>
            <person name="Rehner S.A."/>
        </authorList>
    </citation>
    <scope>NUCLEOTIDE SEQUENCE [LARGE SCALE GENOMIC DNA]</scope>
    <source>
        <strain evidence="1 2">ARSEF4384</strain>
    </source>
</reference>
<dbReference type="AlphaFoldDB" id="A0AAW0RLU3"/>
<accession>A0AAW0RLU3</accession>
<comment type="caution">
    <text evidence="1">The sequence shown here is derived from an EMBL/GenBank/DDBJ whole genome shotgun (WGS) entry which is preliminary data.</text>
</comment>
<dbReference type="EMBL" id="JAAHCF010000569">
    <property type="protein sequence ID" value="KAK8143010.1"/>
    <property type="molecule type" value="Genomic_DNA"/>
</dbReference>
<proteinExistence type="predicted"/>
<keyword evidence="2" id="KW-1185">Reference proteome</keyword>
<gene>
    <name evidence="1" type="ORF">G3M48_007842</name>
</gene>
<protein>
    <submittedName>
        <fullName evidence="1">Uncharacterized protein</fullName>
    </submittedName>
</protein>
<evidence type="ECO:0000313" key="2">
    <source>
        <dbReference type="Proteomes" id="UP001397290"/>
    </source>
</evidence>